<dbReference type="AlphaFoldDB" id="A0A1X0RDG7"/>
<feature type="transmembrane region" description="Helical" evidence="13">
    <location>
        <begin position="12"/>
        <end position="34"/>
    </location>
</feature>
<dbReference type="Gene3D" id="1.20.120.1770">
    <property type="match status" value="1"/>
</dbReference>
<dbReference type="GO" id="GO:0045547">
    <property type="term" value="F:ditrans,polycis-polyprenyl diphosphate synthase [(2E,6E)-farnesyl diphosphate specific] activity"/>
    <property type="evidence" value="ECO:0007669"/>
    <property type="project" value="UniProtKB-EC"/>
</dbReference>
<comment type="similarity">
    <text evidence="4">Belongs to the UPP synthase family.</text>
</comment>
<comment type="catalytic activity">
    <reaction evidence="12">
        <text>n isopentenyl diphosphate + (2E,6E)-farnesyl diphosphate = a di-trans,poly-cis-polyprenyl diphosphate + n diphosphate</text>
        <dbReference type="Rhea" id="RHEA:53008"/>
        <dbReference type="Rhea" id="RHEA-COMP:19494"/>
        <dbReference type="ChEBI" id="CHEBI:33019"/>
        <dbReference type="ChEBI" id="CHEBI:128769"/>
        <dbReference type="ChEBI" id="CHEBI:136960"/>
        <dbReference type="ChEBI" id="CHEBI:175763"/>
        <dbReference type="EC" id="2.5.1.87"/>
    </reaction>
</comment>
<keyword evidence="8" id="KW-0256">Endoplasmic reticulum</keyword>
<dbReference type="PANTHER" id="PTHR21528">
    <property type="entry name" value="DEHYDRODOLICHYL DIPHOSPHATE SYNTHASE COMPLEX SUBUNIT NUS1"/>
    <property type="match status" value="1"/>
</dbReference>
<keyword evidence="10 13" id="KW-1133">Transmembrane helix</keyword>
<evidence type="ECO:0000256" key="10">
    <source>
        <dbReference type="ARBA" id="ARBA00022989"/>
    </source>
</evidence>
<evidence type="ECO:0000313" key="14">
    <source>
        <dbReference type="EMBL" id="ORE10046.1"/>
    </source>
</evidence>
<protein>
    <recommendedName>
        <fullName evidence="5">ditrans,polycis-polyprenyl diphosphate synthase [(2E,6E)-farnesyldiphosphate specific]</fullName>
        <ecNumber evidence="5">2.5.1.87</ecNumber>
    </recommendedName>
</protein>
<feature type="transmembrane region" description="Helical" evidence="13">
    <location>
        <begin position="154"/>
        <end position="175"/>
    </location>
</feature>
<feature type="transmembrane region" description="Helical" evidence="13">
    <location>
        <begin position="128"/>
        <end position="148"/>
    </location>
</feature>
<comment type="pathway">
    <text evidence="3">Protein modification; protein glycosylation.</text>
</comment>
<sequence length="439" mass="50385">MDQAVRTKLSYIHGGLMAFVWLVAVPLAIAGNMYARKKQLPWGPKFHMAVMATAVLLPFTASAGLIFSVSDTSAGLPVVEPPKMIGTILSLGTWIQIILGVVNHSVFRYRRKHNRLPAKRPWNNHVHIWLGRFLATMALLNVSLGMRIRGASLVVYILFAIWATFLVVLFLYLAWIKTEKKQAVSCLPDPDKSYKVTDKGDYDKSKLLTNKYGVGTTWQYCIVYIHRLTEKEIFECIQYDRAQLTKIPKHLSIHISNELASTRSHKDWEEIINNVCSVSCWAWEFGIREISVYDASGMMKYISVDLYKQQSKTLNEWIKAYSTKRTTKQENYIKLSFLSGESGKSHMGAVVQRMAKQINVNDVHIGLVDKHMHEDSFSDSDLMIVYNGLPHHYLSLDGYSPWHIKLTEFINFSHHHSLNYTLFSKALYRFSKVEQRFGR</sequence>
<evidence type="ECO:0000256" key="1">
    <source>
        <dbReference type="ARBA" id="ARBA00001946"/>
    </source>
</evidence>
<comment type="subcellular location">
    <subcellularLocation>
        <location evidence="2">Endoplasmic reticulum membrane</location>
    </subcellularLocation>
</comment>
<gene>
    <name evidence="14" type="ORF">BCV72DRAFT_302183</name>
</gene>
<dbReference type="VEuPathDB" id="FungiDB:BCV72DRAFT_302183"/>
<evidence type="ECO:0000256" key="6">
    <source>
        <dbReference type="ARBA" id="ARBA00022679"/>
    </source>
</evidence>
<dbReference type="GO" id="GO:1904423">
    <property type="term" value="C:dehydrodolichyl diphosphate synthase complex"/>
    <property type="evidence" value="ECO:0007669"/>
    <property type="project" value="InterPro"/>
</dbReference>
<dbReference type="EC" id="2.5.1.87" evidence="5"/>
<name>A0A1X0RDG7_RHIZD</name>
<organism evidence="14">
    <name type="scientific">Rhizopus microsporus var. microsporus</name>
    <dbReference type="NCBI Taxonomy" id="86635"/>
    <lineage>
        <taxon>Eukaryota</taxon>
        <taxon>Fungi</taxon>
        <taxon>Fungi incertae sedis</taxon>
        <taxon>Mucoromycota</taxon>
        <taxon>Mucoromycotina</taxon>
        <taxon>Mucoromycetes</taxon>
        <taxon>Mucorales</taxon>
        <taxon>Mucorineae</taxon>
        <taxon>Rhizopodaceae</taxon>
        <taxon>Rhizopus</taxon>
    </lineage>
</organism>
<keyword evidence="9" id="KW-0460">Magnesium</keyword>
<evidence type="ECO:0000256" key="8">
    <source>
        <dbReference type="ARBA" id="ARBA00022824"/>
    </source>
</evidence>
<dbReference type="InterPro" id="IPR036424">
    <property type="entry name" value="UPP_synth-like_sf"/>
</dbReference>
<dbReference type="OrthoDB" id="19639at2759"/>
<dbReference type="EMBL" id="KV921869">
    <property type="protein sequence ID" value="ORE10046.1"/>
    <property type="molecule type" value="Genomic_DNA"/>
</dbReference>
<dbReference type="GO" id="GO:0005789">
    <property type="term" value="C:endoplasmic reticulum membrane"/>
    <property type="evidence" value="ECO:0007669"/>
    <property type="project" value="UniProtKB-SubCell"/>
</dbReference>
<comment type="cofactor">
    <cofactor evidence="1">
        <name>Mg(2+)</name>
        <dbReference type="ChEBI" id="CHEBI:18420"/>
    </cofactor>
</comment>
<dbReference type="CDD" id="cd08760">
    <property type="entry name" value="Cyt_b561_FRRS1_like"/>
    <property type="match status" value="1"/>
</dbReference>
<proteinExistence type="inferred from homology"/>
<reference evidence="14" key="1">
    <citation type="journal article" date="2016" name="Proc. Natl. Acad. Sci. U.S.A.">
        <title>Lipid metabolic changes in an early divergent fungus govern the establishment of a mutualistic symbiosis with endobacteria.</title>
        <authorList>
            <person name="Lastovetsky O.A."/>
            <person name="Gaspar M.L."/>
            <person name="Mondo S.J."/>
            <person name="LaButti K.M."/>
            <person name="Sandor L."/>
            <person name="Grigoriev I.V."/>
            <person name="Henry S.A."/>
            <person name="Pawlowska T.E."/>
        </authorList>
    </citation>
    <scope>NUCLEOTIDE SEQUENCE [LARGE SCALE GENOMIC DNA]</scope>
    <source>
        <strain evidence="14">ATCC 52814</strain>
    </source>
</reference>
<keyword evidence="7 13" id="KW-0812">Transmembrane</keyword>
<accession>A0A1X0RDG7</accession>
<evidence type="ECO:0000256" key="9">
    <source>
        <dbReference type="ARBA" id="ARBA00022842"/>
    </source>
</evidence>
<evidence type="ECO:0000256" key="5">
    <source>
        <dbReference type="ARBA" id="ARBA00012596"/>
    </source>
</evidence>
<feature type="transmembrane region" description="Helical" evidence="13">
    <location>
        <begin position="87"/>
        <end position="107"/>
    </location>
</feature>
<feature type="transmembrane region" description="Helical" evidence="13">
    <location>
        <begin position="46"/>
        <end position="67"/>
    </location>
</feature>
<dbReference type="UniPathway" id="UPA00378"/>
<dbReference type="InterPro" id="IPR038887">
    <property type="entry name" value="Nus1/NgBR"/>
</dbReference>
<dbReference type="Gene3D" id="3.40.1180.10">
    <property type="entry name" value="Decaprenyl diphosphate synthase-like"/>
    <property type="match status" value="1"/>
</dbReference>
<dbReference type="Proteomes" id="UP000242414">
    <property type="component" value="Unassembled WGS sequence"/>
</dbReference>
<dbReference type="PANTHER" id="PTHR21528:SF0">
    <property type="entry name" value="DEHYDRODOLICHYL DIPHOSPHATE SYNTHASE COMPLEX SUBUNIT NUS1"/>
    <property type="match status" value="1"/>
</dbReference>
<evidence type="ECO:0000256" key="2">
    <source>
        <dbReference type="ARBA" id="ARBA00004586"/>
    </source>
</evidence>
<keyword evidence="11 13" id="KW-0472">Membrane</keyword>
<evidence type="ECO:0000256" key="13">
    <source>
        <dbReference type="SAM" id="Phobius"/>
    </source>
</evidence>
<evidence type="ECO:0000256" key="12">
    <source>
        <dbReference type="ARBA" id="ARBA00047353"/>
    </source>
</evidence>
<evidence type="ECO:0000256" key="3">
    <source>
        <dbReference type="ARBA" id="ARBA00004922"/>
    </source>
</evidence>
<evidence type="ECO:0000256" key="4">
    <source>
        <dbReference type="ARBA" id="ARBA00005432"/>
    </source>
</evidence>
<evidence type="ECO:0000256" key="7">
    <source>
        <dbReference type="ARBA" id="ARBA00022692"/>
    </source>
</evidence>
<keyword evidence="6" id="KW-0808">Transferase</keyword>
<dbReference type="SUPFAM" id="SSF64005">
    <property type="entry name" value="Undecaprenyl diphosphate synthase"/>
    <property type="match status" value="1"/>
</dbReference>
<evidence type="ECO:0000256" key="11">
    <source>
        <dbReference type="ARBA" id="ARBA00023136"/>
    </source>
</evidence>